<dbReference type="CDD" id="cd00077">
    <property type="entry name" value="HDc"/>
    <property type="match status" value="1"/>
</dbReference>
<organism evidence="4 5">
    <name type="scientific">Bacillus cereus (strain Q1)</name>
    <dbReference type="NCBI Taxonomy" id="361100"/>
    <lineage>
        <taxon>Bacteria</taxon>
        <taxon>Bacillati</taxon>
        <taxon>Bacillota</taxon>
        <taxon>Bacilli</taxon>
        <taxon>Bacillales</taxon>
        <taxon>Bacillaceae</taxon>
        <taxon>Bacillus</taxon>
        <taxon>Bacillus cereus group</taxon>
    </lineage>
</organism>
<proteinExistence type="predicted"/>
<feature type="transmembrane region" description="Helical" evidence="1">
    <location>
        <begin position="74"/>
        <end position="93"/>
    </location>
</feature>
<keyword evidence="1" id="KW-0472">Membrane</keyword>
<name>B9ISB9_BACCQ</name>
<keyword evidence="1" id="KW-1133">Transmembrane helix</keyword>
<feature type="domain" description="HD-GYP" evidence="3">
    <location>
        <begin position="206"/>
        <end position="402"/>
    </location>
</feature>
<accession>B9ISB9</accession>
<evidence type="ECO:0000259" key="3">
    <source>
        <dbReference type="PROSITE" id="PS51832"/>
    </source>
</evidence>
<keyword evidence="1" id="KW-0812">Transmembrane</keyword>
<dbReference type="Pfam" id="PF20971">
    <property type="entry name" value="MASE12"/>
    <property type="match status" value="1"/>
</dbReference>
<dbReference type="PANTHER" id="PTHR43155">
    <property type="entry name" value="CYCLIC DI-GMP PHOSPHODIESTERASE PA4108-RELATED"/>
    <property type="match status" value="1"/>
</dbReference>
<dbReference type="PROSITE" id="PS51832">
    <property type="entry name" value="HD_GYP"/>
    <property type="match status" value="1"/>
</dbReference>
<dbReference type="InterPro" id="IPR037522">
    <property type="entry name" value="HD_GYP_dom"/>
</dbReference>
<dbReference type="Proteomes" id="UP000000441">
    <property type="component" value="Chromosome"/>
</dbReference>
<evidence type="ECO:0000313" key="4">
    <source>
        <dbReference type="EMBL" id="ACM11480.1"/>
    </source>
</evidence>
<feature type="transmembrane region" description="Helical" evidence="1">
    <location>
        <begin position="42"/>
        <end position="62"/>
    </location>
</feature>
<sequence>MHYYLFLDIINNIYMNFFFIKKGLAVCKMMKGIKNIETKEPINMFLFIPCSTLLFDNIYQHFILGKDFTLEKLLFELVFLFIFISFFLCNKCLQKMNKQMFTKYIFLGVSIIYLLAYDLMFISDPGSSLHIPYLECFLVISAPLFLSIYYLLSVSICMICRFLIAIYYFEINYPISLILLFLTIFVTSFFVFLSLKFLVQKIKASYEKQMKETALSIMRIMELKDQYTKGHSERVANYATILAKETNEYDDNYLKQFHLICLLHDIGKIGIPDEVLKKASSLTEEEYNIIKTHPQLGLEVFKNISLIKGNEDIILSHHERWDGKGYPQKLKGNQIPLCARIVAIADAFDAMTSSRAYRSALSPEEAYRRIIEGSGTQFDPSMVEIFKKVFPLWEKMVPNSFR</sequence>
<dbReference type="Pfam" id="PF13487">
    <property type="entry name" value="HD_5"/>
    <property type="match status" value="1"/>
</dbReference>
<dbReference type="Gene3D" id="1.10.3210.10">
    <property type="entry name" value="Hypothetical protein af1432"/>
    <property type="match status" value="1"/>
</dbReference>
<dbReference type="PROSITE" id="PS51831">
    <property type="entry name" value="HD"/>
    <property type="match status" value="1"/>
</dbReference>
<dbReference type="InterPro" id="IPR006674">
    <property type="entry name" value="HD_domain"/>
</dbReference>
<evidence type="ECO:0000256" key="1">
    <source>
        <dbReference type="SAM" id="Phobius"/>
    </source>
</evidence>
<evidence type="ECO:0000313" key="5">
    <source>
        <dbReference type="Proteomes" id="UP000000441"/>
    </source>
</evidence>
<dbReference type="SMART" id="SM00471">
    <property type="entry name" value="HDc"/>
    <property type="match status" value="1"/>
</dbReference>
<dbReference type="InterPro" id="IPR003607">
    <property type="entry name" value="HD/PDEase_dom"/>
</dbReference>
<feature type="domain" description="HD" evidence="2">
    <location>
        <begin position="228"/>
        <end position="351"/>
    </location>
</feature>
<feature type="transmembrane region" description="Helical" evidence="1">
    <location>
        <begin position="175"/>
        <end position="199"/>
    </location>
</feature>
<dbReference type="HOGENOM" id="CLU_000445_92_0_9"/>
<evidence type="ECO:0000259" key="2">
    <source>
        <dbReference type="PROSITE" id="PS51831"/>
    </source>
</evidence>
<dbReference type="SUPFAM" id="SSF109604">
    <property type="entry name" value="HD-domain/PDEase-like"/>
    <property type="match status" value="1"/>
</dbReference>
<dbReference type="EMBL" id="CP000227">
    <property type="protein sequence ID" value="ACM11480.1"/>
    <property type="molecule type" value="Genomic_DNA"/>
</dbReference>
<gene>
    <name evidence="4" type="ordered locus">BCQ_1050</name>
</gene>
<dbReference type="InterPro" id="IPR048436">
    <property type="entry name" value="MASE12"/>
</dbReference>
<dbReference type="AlphaFoldDB" id="B9ISB9"/>
<reference evidence="4 5" key="1">
    <citation type="journal article" date="2009" name="J. Bacteriol.">
        <title>Complete genome sequence of the extremophilic Bacillus cereus strain Q1 with industrial applications.</title>
        <authorList>
            <person name="Xiong Z."/>
            <person name="Jiang Y."/>
            <person name="Qi D."/>
            <person name="Lu H."/>
            <person name="Yang F."/>
            <person name="Yang J."/>
            <person name="Chen L."/>
            <person name="Sun L."/>
            <person name="Xu X."/>
            <person name="Xue Y."/>
            <person name="Zhu Y."/>
            <person name="Jin Q."/>
        </authorList>
    </citation>
    <scope>NUCLEOTIDE SEQUENCE [LARGE SCALE GENOMIC DNA]</scope>
    <source>
        <strain evidence="4 5">Q1</strain>
    </source>
</reference>
<protein>
    <submittedName>
        <fullName evidence="4">HD domain protein</fullName>
    </submittedName>
</protein>
<dbReference type="KEGG" id="bcq:BCQ_1050"/>
<feature type="transmembrane region" description="Helical" evidence="1">
    <location>
        <begin position="105"/>
        <end position="123"/>
    </location>
</feature>